<organism evidence="1 2">
    <name type="scientific">Crotalaria pallida</name>
    <name type="common">Smooth rattlebox</name>
    <name type="synonym">Crotalaria striata</name>
    <dbReference type="NCBI Taxonomy" id="3830"/>
    <lineage>
        <taxon>Eukaryota</taxon>
        <taxon>Viridiplantae</taxon>
        <taxon>Streptophyta</taxon>
        <taxon>Embryophyta</taxon>
        <taxon>Tracheophyta</taxon>
        <taxon>Spermatophyta</taxon>
        <taxon>Magnoliopsida</taxon>
        <taxon>eudicotyledons</taxon>
        <taxon>Gunneridae</taxon>
        <taxon>Pentapetalae</taxon>
        <taxon>rosids</taxon>
        <taxon>fabids</taxon>
        <taxon>Fabales</taxon>
        <taxon>Fabaceae</taxon>
        <taxon>Papilionoideae</taxon>
        <taxon>50 kb inversion clade</taxon>
        <taxon>genistoids sensu lato</taxon>
        <taxon>core genistoids</taxon>
        <taxon>Crotalarieae</taxon>
        <taxon>Crotalaria</taxon>
    </lineage>
</organism>
<evidence type="ECO:0000313" key="2">
    <source>
        <dbReference type="Proteomes" id="UP001372338"/>
    </source>
</evidence>
<gene>
    <name evidence="1" type="ORF">RIF29_20739</name>
</gene>
<dbReference type="Proteomes" id="UP001372338">
    <property type="component" value="Unassembled WGS sequence"/>
</dbReference>
<dbReference type="EMBL" id="JAYWIO010000004">
    <property type="protein sequence ID" value="KAK7268055.1"/>
    <property type="molecule type" value="Genomic_DNA"/>
</dbReference>
<evidence type="ECO:0000313" key="1">
    <source>
        <dbReference type="EMBL" id="KAK7268055.1"/>
    </source>
</evidence>
<proteinExistence type="predicted"/>
<protein>
    <submittedName>
        <fullName evidence="1">Uncharacterized protein</fullName>
    </submittedName>
</protein>
<comment type="caution">
    <text evidence="1">The sequence shown here is derived from an EMBL/GenBank/DDBJ whole genome shotgun (WGS) entry which is preliminary data.</text>
</comment>
<sequence length="119" mass="12782">MPRVSASPGAAVLYIGFLQKLISMAGSPLPFSKKHGYELQRTPPGPGILNIITVTVKWLRISGYPNTAASVIQFSSTQYRQISAMLASQLSQATKLNAEPYFSSSPSTGIISFSTSHFS</sequence>
<name>A0AAN9F430_CROPI</name>
<keyword evidence="2" id="KW-1185">Reference proteome</keyword>
<reference evidence="1 2" key="1">
    <citation type="submission" date="2024-01" db="EMBL/GenBank/DDBJ databases">
        <title>The genomes of 5 underutilized Papilionoideae crops provide insights into root nodulation and disease resistanc.</title>
        <authorList>
            <person name="Yuan L."/>
        </authorList>
    </citation>
    <scope>NUCLEOTIDE SEQUENCE [LARGE SCALE GENOMIC DNA]</scope>
    <source>
        <strain evidence="1">ZHUSHIDOU_FW_LH</strain>
        <tissue evidence="1">Leaf</tissue>
    </source>
</reference>
<accession>A0AAN9F430</accession>
<dbReference type="AlphaFoldDB" id="A0AAN9F430"/>